<proteinExistence type="predicted"/>
<feature type="region of interest" description="Disordered" evidence="1">
    <location>
        <begin position="58"/>
        <end position="86"/>
    </location>
</feature>
<keyword evidence="3" id="KW-1185">Reference proteome</keyword>
<evidence type="ECO:0000313" key="3">
    <source>
        <dbReference type="Proteomes" id="UP001335648"/>
    </source>
</evidence>
<reference evidence="2 3" key="1">
    <citation type="journal article" date="2023" name="Mol. Biol. Evol.">
        <title>Genomics of Secondarily Temperate Adaptation in the Only Non-Antarctic Icefish.</title>
        <authorList>
            <person name="Rivera-Colon A.G."/>
            <person name="Rayamajhi N."/>
            <person name="Minhas B.F."/>
            <person name="Madrigal G."/>
            <person name="Bilyk K.T."/>
            <person name="Yoon V."/>
            <person name="Hune M."/>
            <person name="Gregory S."/>
            <person name="Cheng C.H.C."/>
            <person name="Catchen J.M."/>
        </authorList>
    </citation>
    <scope>NUCLEOTIDE SEQUENCE [LARGE SCALE GENOMIC DNA]</scope>
    <source>
        <strain evidence="2">JC2023a</strain>
    </source>
</reference>
<dbReference type="EMBL" id="JAULUE010002065">
    <property type="protein sequence ID" value="KAK5878270.1"/>
    <property type="molecule type" value="Genomic_DNA"/>
</dbReference>
<protein>
    <submittedName>
        <fullName evidence="2">Uncharacterized protein</fullName>
    </submittedName>
</protein>
<gene>
    <name evidence="2" type="ORF">CesoFtcFv8_023690</name>
</gene>
<dbReference type="AlphaFoldDB" id="A0AAN8B4B1"/>
<sequence>MASLRLRRLEEAPPWADRGCLMLREGGPTASQEVDAGEPVMIGGPLWASLGVGRRGQRSGGCCGHKSSGMFAQPENDLSSPPSSREGRCEMLKGFGVIGTRRGV</sequence>
<organism evidence="2 3">
    <name type="scientific">Champsocephalus esox</name>
    <name type="common">pike icefish</name>
    <dbReference type="NCBI Taxonomy" id="159716"/>
    <lineage>
        <taxon>Eukaryota</taxon>
        <taxon>Metazoa</taxon>
        <taxon>Chordata</taxon>
        <taxon>Craniata</taxon>
        <taxon>Vertebrata</taxon>
        <taxon>Euteleostomi</taxon>
        <taxon>Actinopterygii</taxon>
        <taxon>Neopterygii</taxon>
        <taxon>Teleostei</taxon>
        <taxon>Neoteleostei</taxon>
        <taxon>Acanthomorphata</taxon>
        <taxon>Eupercaria</taxon>
        <taxon>Perciformes</taxon>
        <taxon>Notothenioidei</taxon>
        <taxon>Channichthyidae</taxon>
        <taxon>Champsocephalus</taxon>
    </lineage>
</organism>
<comment type="caution">
    <text evidence="2">The sequence shown here is derived from an EMBL/GenBank/DDBJ whole genome shotgun (WGS) entry which is preliminary data.</text>
</comment>
<evidence type="ECO:0000256" key="1">
    <source>
        <dbReference type="SAM" id="MobiDB-lite"/>
    </source>
</evidence>
<evidence type="ECO:0000313" key="2">
    <source>
        <dbReference type="EMBL" id="KAK5878270.1"/>
    </source>
</evidence>
<dbReference type="Proteomes" id="UP001335648">
    <property type="component" value="Unassembled WGS sequence"/>
</dbReference>
<name>A0AAN8B4B1_9TELE</name>
<accession>A0AAN8B4B1</accession>